<sequence length="800" mass="92232">MSDISKESTTVPQSSLNNPVITNSSKISPTTSKSHSVQITMIHLNGDNFLRWSQSVRMYIRGCGKMGYLTGEKKAPAVDDPNYAIWDAENSMVMTWLVNSMEEDISSNYMCYPTAQELWENIFELTLKLGEIRQGADNVTKYFNSLKRIWQDLDLFNTYEWKSAEDGRHHMKTMEDNRIFKFLAGLNVEFDEVRERIIRRQPPPSIGEVFSEVRREESRRNVMLGKKGPGVAIKGSALVTMGGGYNKAATFQCKSDERPRVWCDFCNKPRHTCENCWKIHGKPANWKGKTGEKPGRAIIPTANEAKTNPFTTEQMEHLLALLKSNSTSGTPNVSVAYTGNELYALSCRFKSTLWIIDSGASDHMTNSLNMFESYSPCPRNKKVRIDDGNFSPIVRKGLIKISEGIDLKSVLHVPKLTCNLLFVSKLSKDSNCCVIFYESHCIFQDRSSGKMIGSARMINGLYYFEDNLPSNKIAQGLSSINSLSICDQIMVWHCRLGHPSFSYLKHLFSVLFQKVDPLSFQCESYFLAKSQRKTYIPKPYYASKPFYLFHSDVWGPSKVTTISGKKWFVTFIDNHTHLCWVYLMREKYEVEKIFKEFHRMIENQFQTKINILRFDNGNEYFNKVLETFSNEKGILHQSSCSDTPEQNGIAERKNKHLLEVARAMMFYMHIPKYLWGDTILTASYLINRMPTKILQYTTPLECLKKVFPESRINSKLPLKIFGCTEYVHIPKRSRSKLDPRAEKCVFVGYTPNKKGYKCFNPLTKRFYTTMDVSFMENVPYFTKNLLQGEKLVEPNFWEIF</sequence>
<feature type="compositionally biased region" description="Polar residues" evidence="2">
    <location>
        <begin position="7"/>
        <end position="32"/>
    </location>
</feature>
<dbReference type="Pfam" id="PF25597">
    <property type="entry name" value="SH3_retrovirus"/>
    <property type="match status" value="1"/>
</dbReference>
<dbReference type="PANTHER" id="PTHR42648">
    <property type="entry name" value="TRANSPOSASE, PUTATIVE-RELATED"/>
    <property type="match status" value="1"/>
</dbReference>
<comment type="caution">
    <text evidence="4">The sequence shown here is derived from an EMBL/GenBank/DDBJ whole genome shotgun (WGS) entry which is preliminary data.</text>
</comment>
<dbReference type="InterPro" id="IPR036397">
    <property type="entry name" value="RNaseH_sf"/>
</dbReference>
<dbReference type="GO" id="GO:0015074">
    <property type="term" value="P:DNA integration"/>
    <property type="evidence" value="ECO:0007669"/>
    <property type="project" value="InterPro"/>
</dbReference>
<gene>
    <name evidence="4" type="ORF">PVL29_012023</name>
</gene>
<dbReference type="InterPro" id="IPR029472">
    <property type="entry name" value="Copia-like_N"/>
</dbReference>
<dbReference type="InterPro" id="IPR057670">
    <property type="entry name" value="SH3_retrovirus"/>
</dbReference>
<protein>
    <recommendedName>
        <fullName evidence="3">Integrase catalytic domain-containing protein</fullName>
    </recommendedName>
</protein>
<dbReference type="Gene3D" id="3.30.420.10">
    <property type="entry name" value="Ribonuclease H-like superfamily/Ribonuclease H"/>
    <property type="match status" value="1"/>
</dbReference>
<evidence type="ECO:0000256" key="2">
    <source>
        <dbReference type="SAM" id="MobiDB-lite"/>
    </source>
</evidence>
<name>A0AA38ZPX2_VITRO</name>
<dbReference type="SUPFAM" id="SSF53098">
    <property type="entry name" value="Ribonuclease H-like"/>
    <property type="match status" value="1"/>
</dbReference>
<accession>A0AA38ZPX2</accession>
<dbReference type="PROSITE" id="PS50994">
    <property type="entry name" value="INTEGRASE"/>
    <property type="match status" value="1"/>
</dbReference>
<dbReference type="Pfam" id="PF00665">
    <property type="entry name" value="rve"/>
    <property type="match status" value="1"/>
</dbReference>
<evidence type="ECO:0000259" key="3">
    <source>
        <dbReference type="PROSITE" id="PS50994"/>
    </source>
</evidence>
<dbReference type="Pfam" id="PF14244">
    <property type="entry name" value="Retrotran_gag_3"/>
    <property type="match status" value="1"/>
</dbReference>
<dbReference type="InterPro" id="IPR001584">
    <property type="entry name" value="Integrase_cat-core"/>
</dbReference>
<keyword evidence="1" id="KW-0378">Hydrolase</keyword>
<dbReference type="InterPro" id="IPR054722">
    <property type="entry name" value="PolX-like_BBD"/>
</dbReference>
<dbReference type="AlphaFoldDB" id="A0AA38ZPX2"/>
<dbReference type="InterPro" id="IPR039537">
    <property type="entry name" value="Retrotran_Ty1/copia-like"/>
</dbReference>
<feature type="region of interest" description="Disordered" evidence="2">
    <location>
        <begin position="1"/>
        <end position="32"/>
    </location>
</feature>
<dbReference type="GO" id="GO:0006508">
    <property type="term" value="P:proteolysis"/>
    <property type="evidence" value="ECO:0007669"/>
    <property type="project" value="UniProtKB-KW"/>
</dbReference>
<dbReference type="Pfam" id="PF22936">
    <property type="entry name" value="Pol_BBD"/>
    <property type="match status" value="1"/>
</dbReference>
<proteinExistence type="predicted"/>
<dbReference type="GO" id="GO:0003676">
    <property type="term" value="F:nucleic acid binding"/>
    <property type="evidence" value="ECO:0007669"/>
    <property type="project" value="InterPro"/>
</dbReference>
<reference evidence="4 5" key="1">
    <citation type="journal article" date="2023" name="BMC Biotechnol.">
        <title>Vitis rotundifolia cv Carlos genome sequencing.</title>
        <authorList>
            <person name="Huff M."/>
            <person name="Hulse-Kemp A."/>
            <person name="Scheffler B."/>
            <person name="Youngblood R."/>
            <person name="Simpson S."/>
            <person name="Babiker E."/>
            <person name="Staton M."/>
        </authorList>
    </citation>
    <scope>NUCLEOTIDE SEQUENCE [LARGE SCALE GENOMIC DNA]</scope>
    <source>
        <tissue evidence="4">Leaf</tissue>
    </source>
</reference>
<dbReference type="PANTHER" id="PTHR42648:SF22">
    <property type="entry name" value="REVERSE TRANSCRIPTASE TY1_COPIA-TYPE DOMAIN-CONTAINING PROTEIN"/>
    <property type="match status" value="1"/>
</dbReference>
<dbReference type="InterPro" id="IPR025724">
    <property type="entry name" value="GAG-pre-integrase_dom"/>
</dbReference>
<organism evidence="4 5">
    <name type="scientific">Vitis rotundifolia</name>
    <name type="common">Muscadine grape</name>
    <dbReference type="NCBI Taxonomy" id="103349"/>
    <lineage>
        <taxon>Eukaryota</taxon>
        <taxon>Viridiplantae</taxon>
        <taxon>Streptophyta</taxon>
        <taxon>Embryophyta</taxon>
        <taxon>Tracheophyta</taxon>
        <taxon>Spermatophyta</taxon>
        <taxon>Magnoliopsida</taxon>
        <taxon>eudicotyledons</taxon>
        <taxon>Gunneridae</taxon>
        <taxon>Pentapetalae</taxon>
        <taxon>rosids</taxon>
        <taxon>Vitales</taxon>
        <taxon>Vitaceae</taxon>
        <taxon>Viteae</taxon>
        <taxon>Vitis</taxon>
    </lineage>
</organism>
<feature type="domain" description="Integrase catalytic" evidence="3">
    <location>
        <begin position="541"/>
        <end position="707"/>
    </location>
</feature>
<dbReference type="Pfam" id="PF13976">
    <property type="entry name" value="gag_pre-integrs"/>
    <property type="match status" value="1"/>
</dbReference>
<dbReference type="EMBL" id="JARBHA010000009">
    <property type="protein sequence ID" value="KAJ9693111.1"/>
    <property type="molecule type" value="Genomic_DNA"/>
</dbReference>
<dbReference type="GO" id="GO:0008233">
    <property type="term" value="F:peptidase activity"/>
    <property type="evidence" value="ECO:0007669"/>
    <property type="project" value="UniProtKB-KW"/>
</dbReference>
<evidence type="ECO:0000313" key="4">
    <source>
        <dbReference type="EMBL" id="KAJ9693111.1"/>
    </source>
</evidence>
<keyword evidence="5" id="KW-1185">Reference proteome</keyword>
<evidence type="ECO:0000256" key="1">
    <source>
        <dbReference type="ARBA" id="ARBA00022670"/>
    </source>
</evidence>
<dbReference type="Proteomes" id="UP001168098">
    <property type="component" value="Unassembled WGS sequence"/>
</dbReference>
<evidence type="ECO:0000313" key="5">
    <source>
        <dbReference type="Proteomes" id="UP001168098"/>
    </source>
</evidence>
<keyword evidence="1" id="KW-0645">Protease</keyword>
<dbReference type="InterPro" id="IPR012337">
    <property type="entry name" value="RNaseH-like_sf"/>
</dbReference>